<dbReference type="EMBL" id="LAZR01011731">
    <property type="protein sequence ID" value="KKM60157.1"/>
    <property type="molecule type" value="Genomic_DNA"/>
</dbReference>
<accession>A0A0F9LSS8</accession>
<dbReference type="InterPro" id="IPR001790">
    <property type="entry name" value="Ribosomal_uL10"/>
</dbReference>
<gene>
    <name evidence="4" type="ORF">LCGC14_1544710</name>
</gene>
<evidence type="ECO:0000256" key="1">
    <source>
        <dbReference type="ARBA" id="ARBA00008889"/>
    </source>
</evidence>
<dbReference type="PANTHER" id="PTHR11560">
    <property type="entry name" value="39S RIBOSOMAL PROTEIN L10, MITOCHONDRIAL"/>
    <property type="match status" value="1"/>
</dbReference>
<dbReference type="InterPro" id="IPR047865">
    <property type="entry name" value="Ribosomal_uL10_bac_type"/>
</dbReference>
<dbReference type="GO" id="GO:0005840">
    <property type="term" value="C:ribosome"/>
    <property type="evidence" value="ECO:0007669"/>
    <property type="project" value="UniProtKB-KW"/>
</dbReference>
<dbReference type="Pfam" id="PF00466">
    <property type="entry name" value="Ribosomal_L10"/>
    <property type="match status" value="1"/>
</dbReference>
<comment type="caution">
    <text evidence="4">The sequence shown here is derived from an EMBL/GenBank/DDBJ whole genome shotgun (WGS) entry which is preliminary data.</text>
</comment>
<dbReference type="Gene3D" id="3.30.70.1730">
    <property type="match status" value="1"/>
</dbReference>
<dbReference type="NCBIfam" id="NF000955">
    <property type="entry name" value="PRK00099.1-1"/>
    <property type="match status" value="1"/>
</dbReference>
<reference evidence="4" key="1">
    <citation type="journal article" date="2015" name="Nature">
        <title>Complex archaea that bridge the gap between prokaryotes and eukaryotes.</title>
        <authorList>
            <person name="Spang A."/>
            <person name="Saw J.H."/>
            <person name="Jorgensen S.L."/>
            <person name="Zaremba-Niedzwiedzka K."/>
            <person name="Martijn J."/>
            <person name="Lind A.E."/>
            <person name="van Eijk R."/>
            <person name="Schleper C."/>
            <person name="Guy L."/>
            <person name="Ettema T.J."/>
        </authorList>
    </citation>
    <scope>NUCLEOTIDE SEQUENCE</scope>
</reference>
<evidence type="ECO:0000256" key="2">
    <source>
        <dbReference type="ARBA" id="ARBA00022980"/>
    </source>
</evidence>
<proteinExistence type="inferred from homology"/>
<dbReference type="SUPFAM" id="SSF160369">
    <property type="entry name" value="Ribosomal protein L10-like"/>
    <property type="match status" value="1"/>
</dbReference>
<dbReference type="Gene3D" id="6.10.250.290">
    <property type="match status" value="1"/>
</dbReference>
<dbReference type="AlphaFoldDB" id="A0A0F9LSS8"/>
<evidence type="ECO:0000256" key="3">
    <source>
        <dbReference type="ARBA" id="ARBA00023274"/>
    </source>
</evidence>
<dbReference type="CDD" id="cd05797">
    <property type="entry name" value="Ribosomal_L10"/>
    <property type="match status" value="1"/>
</dbReference>
<protein>
    <recommendedName>
        <fullName evidence="5">50S ribosomal protein L10</fullName>
    </recommendedName>
</protein>
<organism evidence="4">
    <name type="scientific">marine sediment metagenome</name>
    <dbReference type="NCBI Taxonomy" id="412755"/>
    <lineage>
        <taxon>unclassified sequences</taxon>
        <taxon>metagenomes</taxon>
        <taxon>ecological metagenomes</taxon>
    </lineage>
</organism>
<dbReference type="GO" id="GO:1990904">
    <property type="term" value="C:ribonucleoprotein complex"/>
    <property type="evidence" value="ECO:0007669"/>
    <property type="project" value="UniProtKB-KW"/>
</dbReference>
<keyword evidence="2" id="KW-0689">Ribosomal protein</keyword>
<comment type="similarity">
    <text evidence="1">Belongs to the universal ribosomal protein uL10 family.</text>
</comment>
<evidence type="ECO:0000313" key="4">
    <source>
        <dbReference type="EMBL" id="KKM60157.1"/>
    </source>
</evidence>
<keyword evidence="3" id="KW-0687">Ribonucleoprotein</keyword>
<evidence type="ECO:0008006" key="5">
    <source>
        <dbReference type="Google" id="ProtNLM"/>
    </source>
</evidence>
<name>A0A0F9LSS8_9ZZZZ</name>
<sequence>MPTQQKIDLVEELKQIIGRASITVGADYRGLRVQEMDQMRRRLRASSVEVRVIKNSLLRLAADQAGIPDLMQIIEGPTALVLSYDDPTEAAKAVIEYARSAPPTFAIRGAFMDGQVVSADDLKALVLLPPRPVMLAQLAGQLQSPLATFAGLLESPLQELSSLLQSALSELPGLIAARAKQLETAEGQS</sequence>
<dbReference type="InterPro" id="IPR043141">
    <property type="entry name" value="Ribosomal_uL10-like_sf"/>
</dbReference>
<dbReference type="HAMAP" id="MF_00362">
    <property type="entry name" value="Ribosomal_uL10"/>
    <property type="match status" value="1"/>
</dbReference>
<dbReference type="InterPro" id="IPR022973">
    <property type="entry name" value="Ribosomal_uL10_bac"/>
</dbReference>